<dbReference type="GO" id="GO:0016020">
    <property type="term" value="C:membrane"/>
    <property type="evidence" value="ECO:0007669"/>
    <property type="project" value="UniProtKB-SubCell"/>
</dbReference>
<feature type="transmembrane region" description="Helical" evidence="5">
    <location>
        <begin position="91"/>
        <end position="110"/>
    </location>
</feature>
<comment type="subcellular location">
    <subcellularLocation>
        <location evidence="1">Membrane</location>
        <topology evidence="1">Multi-pass membrane protein</topology>
    </subcellularLocation>
</comment>
<dbReference type="EMBL" id="CVRI01000059">
    <property type="protein sequence ID" value="CRL03736.1"/>
    <property type="molecule type" value="Genomic_DNA"/>
</dbReference>
<dbReference type="AlphaFoldDB" id="A0A1J1IUF1"/>
<dbReference type="Proteomes" id="UP000183832">
    <property type="component" value="Unassembled WGS sequence"/>
</dbReference>
<dbReference type="InterPro" id="IPR006214">
    <property type="entry name" value="Bax_inhibitor_1-related"/>
</dbReference>
<dbReference type="PANTHER" id="PTHR23291:SF47">
    <property type="entry name" value="TRANSMEMBRANE BAX INHIBITOR MOTIF CONTAINING 7"/>
    <property type="match status" value="1"/>
</dbReference>
<feature type="transmembrane region" description="Helical" evidence="5">
    <location>
        <begin position="177"/>
        <end position="199"/>
    </location>
</feature>
<evidence type="ECO:0000313" key="6">
    <source>
        <dbReference type="EMBL" id="CRL03736.1"/>
    </source>
</evidence>
<evidence type="ECO:0000256" key="5">
    <source>
        <dbReference type="RuleBase" id="RU004379"/>
    </source>
</evidence>
<evidence type="ECO:0000256" key="4">
    <source>
        <dbReference type="ARBA" id="ARBA00023136"/>
    </source>
</evidence>
<proteinExistence type="inferred from homology"/>
<keyword evidence="4 5" id="KW-0472">Membrane</keyword>
<keyword evidence="2 5" id="KW-0812">Transmembrane</keyword>
<feature type="transmembrane region" description="Helical" evidence="5">
    <location>
        <begin position="211"/>
        <end position="233"/>
    </location>
</feature>
<evidence type="ECO:0000256" key="1">
    <source>
        <dbReference type="ARBA" id="ARBA00004141"/>
    </source>
</evidence>
<feature type="transmembrane region" description="Helical" evidence="5">
    <location>
        <begin position="60"/>
        <end position="79"/>
    </location>
</feature>
<feature type="transmembrane region" description="Helical" evidence="5">
    <location>
        <begin position="116"/>
        <end position="136"/>
    </location>
</feature>
<gene>
    <name evidence="6" type="primary">similar to Protein lifeguard 3</name>
    <name evidence="6" type="ORF">CLUMA_CG016165</name>
</gene>
<comment type="similarity">
    <text evidence="5">Belongs to the BI1 family.</text>
</comment>
<accession>A0A1J1IUF1</accession>
<protein>
    <submittedName>
        <fullName evidence="6">CLUMA_CG016165, isoform A</fullName>
    </submittedName>
</protein>
<evidence type="ECO:0000256" key="3">
    <source>
        <dbReference type="ARBA" id="ARBA00022989"/>
    </source>
</evidence>
<keyword evidence="7" id="KW-1185">Reference proteome</keyword>
<organism evidence="6 7">
    <name type="scientific">Clunio marinus</name>
    <dbReference type="NCBI Taxonomy" id="568069"/>
    <lineage>
        <taxon>Eukaryota</taxon>
        <taxon>Metazoa</taxon>
        <taxon>Ecdysozoa</taxon>
        <taxon>Arthropoda</taxon>
        <taxon>Hexapoda</taxon>
        <taxon>Insecta</taxon>
        <taxon>Pterygota</taxon>
        <taxon>Neoptera</taxon>
        <taxon>Endopterygota</taxon>
        <taxon>Diptera</taxon>
        <taxon>Nematocera</taxon>
        <taxon>Chironomoidea</taxon>
        <taxon>Chironomidae</taxon>
        <taxon>Clunio</taxon>
    </lineage>
</organism>
<keyword evidence="3 5" id="KW-1133">Transmembrane helix</keyword>
<dbReference type="PANTHER" id="PTHR23291">
    <property type="entry name" value="BAX INHIBITOR-RELATED"/>
    <property type="match status" value="1"/>
</dbReference>
<reference evidence="6 7" key="1">
    <citation type="submission" date="2015-04" db="EMBL/GenBank/DDBJ databases">
        <authorList>
            <person name="Syromyatnikov M.Y."/>
            <person name="Popov V.N."/>
        </authorList>
    </citation>
    <scope>NUCLEOTIDE SEQUENCE [LARGE SCALE GENOMIC DNA]</scope>
</reference>
<evidence type="ECO:0000256" key="2">
    <source>
        <dbReference type="ARBA" id="ARBA00022692"/>
    </source>
</evidence>
<dbReference type="STRING" id="568069.A0A1J1IUF1"/>
<feature type="transmembrane region" description="Helical" evidence="5">
    <location>
        <begin position="148"/>
        <end position="171"/>
    </location>
</feature>
<feature type="transmembrane region" description="Helical" evidence="5">
    <location>
        <begin position="20"/>
        <end position="40"/>
    </location>
</feature>
<evidence type="ECO:0000313" key="7">
    <source>
        <dbReference type="Proteomes" id="UP000183832"/>
    </source>
</evidence>
<name>A0A1J1IUF1_9DIPT</name>
<sequence length="240" mass="27306">MHRCDCEANRYSEGFKDNCFRIYFIRGVFCLLIMIFMLMFGQMKIVEMNENVNAFLVENYWLAFIGVTFFLCLCLVLSCSNLARSCFPWNFILLLALVENLTLILAVVGALYGTLIIFLCLAILSVLLFFLLVSTLMGPVDFTNWTSLLLVIFFISFIYSVGTIISIFTVELPLMDIIYSMIIVTVLAVVMMLNIQVLFNGTIYELCPDDFILGAILIFSHIIIFFMCCLQIVGFDPDGC</sequence>